<accession>A0A1N7J4J2</accession>
<dbReference type="GO" id="GO:0008233">
    <property type="term" value="F:peptidase activity"/>
    <property type="evidence" value="ECO:0007669"/>
    <property type="project" value="UniProtKB-KW"/>
</dbReference>
<dbReference type="STRING" id="713588.SAMN05421789_10171"/>
<feature type="chain" id="PRO_5012907573" evidence="1">
    <location>
        <begin position="19"/>
        <end position="628"/>
    </location>
</feature>
<keyword evidence="5" id="KW-1185">Reference proteome</keyword>
<feature type="domain" description="Transglutaminase-like" evidence="2">
    <location>
        <begin position="279"/>
        <end position="361"/>
    </location>
</feature>
<dbReference type="SUPFAM" id="SSF54001">
    <property type="entry name" value="Cysteine proteinases"/>
    <property type="match status" value="1"/>
</dbReference>
<evidence type="ECO:0000256" key="1">
    <source>
        <dbReference type="SAM" id="SignalP"/>
    </source>
</evidence>
<dbReference type="Gene3D" id="2.60.120.1130">
    <property type="match status" value="1"/>
</dbReference>
<evidence type="ECO:0000259" key="3">
    <source>
        <dbReference type="Pfam" id="PF12969"/>
    </source>
</evidence>
<dbReference type="Pfam" id="PF01841">
    <property type="entry name" value="Transglut_core"/>
    <property type="match status" value="1"/>
</dbReference>
<dbReference type="RefSeq" id="WP_076384236.1">
    <property type="nucleotide sequence ID" value="NZ_FTOI01000001.1"/>
</dbReference>
<dbReference type="Pfam" id="PF12969">
    <property type="entry name" value="DUF3857"/>
    <property type="match status" value="1"/>
</dbReference>
<keyword evidence="4" id="KW-0378">Hydrolase</keyword>
<dbReference type="OrthoDB" id="8595007at2"/>
<feature type="signal peptide" evidence="1">
    <location>
        <begin position="1"/>
        <end position="18"/>
    </location>
</feature>
<dbReference type="InterPro" id="IPR024618">
    <property type="entry name" value="DUF3857"/>
</dbReference>
<feature type="domain" description="DUF3857" evidence="3">
    <location>
        <begin position="53"/>
        <end position="211"/>
    </location>
</feature>
<dbReference type="GO" id="GO:0006508">
    <property type="term" value="P:proteolysis"/>
    <property type="evidence" value="ECO:0007669"/>
    <property type="project" value="UniProtKB-KW"/>
</dbReference>
<evidence type="ECO:0000313" key="5">
    <source>
        <dbReference type="Proteomes" id="UP000185839"/>
    </source>
</evidence>
<reference evidence="5" key="1">
    <citation type="submission" date="2017-01" db="EMBL/GenBank/DDBJ databases">
        <authorList>
            <person name="Varghese N."/>
            <person name="Submissions S."/>
        </authorList>
    </citation>
    <scope>NUCLEOTIDE SEQUENCE [LARGE SCALE GENOMIC DNA]</scope>
    <source>
        <strain evidence="5">DSM 23145</strain>
    </source>
</reference>
<name>A0A1N7J4J2_9FLAO</name>
<dbReference type="AlphaFoldDB" id="A0A1N7J4J2"/>
<evidence type="ECO:0000259" key="2">
    <source>
        <dbReference type="Pfam" id="PF01841"/>
    </source>
</evidence>
<dbReference type="EMBL" id="FTOI01000001">
    <property type="protein sequence ID" value="SIS44167.1"/>
    <property type="molecule type" value="Genomic_DNA"/>
</dbReference>
<dbReference type="Gene3D" id="2.60.40.3140">
    <property type="match status" value="1"/>
</dbReference>
<gene>
    <name evidence="4" type="ORF">SAMN05421789_10171</name>
</gene>
<proteinExistence type="predicted"/>
<sequence length="628" mass="71532">MKKLYLFLFSVFASFSFAQDYNVSSIPEHLVKNAQAVIRDWSEDYSLKSVSDMTVKRTYVSTIMNAAGEDYSRIYIPYNPTTRVSGIKVEMFDASGKIIKTFSKKDFADYTNNPSAGLYVDDRILVLQPVTTQYPFTLKLSYETSTSNTINLRSFSPISTYNVSLEKSSFVITNNSGIPIRTKINDKPIGKVSEIKEGNIWRYSYQNIPAIKQEDLAPSLEYLLPDVQFSPEKFTLEGKQGDMTDWNTFGKWYYQQLISPVSTITPEISAEISALNLKGTTAEKVKTIYQYMQNKTRYVLISMGIGGWKPMPASEVSKKGYGDCKALTNYMRTLLTAAGIPSYYAIIYNDDSVINFDKDFPKLDGNHVILMVPTEKNDIWLENTSQRVAFNHLSYSSHNRNVLAVNENGIQIIDTPVYQPEESKEKLIGKIQIAEDGSISSEAHFEFSGGQYDSSLRLFSLKNDEMIDALKNRHYNLKIDQLAINNLKNDRDLAKINYDLNLKANSFSKKLGNDMFFPVMPYYQATTFSMNDDRVLPFETSFPFQDDYELEYSIPAGYKFTEVPAPANFSTDFGSYTISFSLKDNKLSVHRILTIKKGIYPKEKFKEYVAFRKKTASNDNTKILISKL</sequence>
<evidence type="ECO:0000313" key="4">
    <source>
        <dbReference type="EMBL" id="SIS44167.1"/>
    </source>
</evidence>
<dbReference type="Proteomes" id="UP000185839">
    <property type="component" value="Unassembled WGS sequence"/>
</dbReference>
<dbReference type="Gene3D" id="3.10.620.30">
    <property type="match status" value="1"/>
</dbReference>
<keyword evidence="4" id="KW-0645">Protease</keyword>
<dbReference type="InterPro" id="IPR002931">
    <property type="entry name" value="Transglutaminase-like"/>
</dbReference>
<keyword evidence="1" id="KW-0732">Signal</keyword>
<organism evidence="4 5">
    <name type="scientific">Kaistella chaponensis</name>
    <dbReference type="NCBI Taxonomy" id="713588"/>
    <lineage>
        <taxon>Bacteria</taxon>
        <taxon>Pseudomonadati</taxon>
        <taxon>Bacteroidota</taxon>
        <taxon>Flavobacteriia</taxon>
        <taxon>Flavobacteriales</taxon>
        <taxon>Weeksellaceae</taxon>
        <taxon>Chryseobacterium group</taxon>
        <taxon>Kaistella</taxon>
    </lineage>
</organism>
<protein>
    <submittedName>
        <fullName evidence="4">Transglutaminase-like enzyme, putative cysteine protease</fullName>
    </submittedName>
</protein>
<dbReference type="InterPro" id="IPR038765">
    <property type="entry name" value="Papain-like_cys_pep_sf"/>
</dbReference>